<gene>
    <name evidence="5" type="ORF">J437_LFUL003463</name>
</gene>
<evidence type="ECO:0008006" key="7">
    <source>
        <dbReference type="Google" id="ProtNLM"/>
    </source>
</evidence>
<dbReference type="PROSITE" id="PS50174">
    <property type="entry name" value="G_PATCH"/>
    <property type="match status" value="1"/>
</dbReference>
<dbReference type="InterPro" id="IPR000467">
    <property type="entry name" value="G_patch_dom"/>
</dbReference>
<feature type="compositionally biased region" description="Polar residues" evidence="2">
    <location>
        <begin position="1109"/>
        <end position="1118"/>
    </location>
</feature>
<comment type="caution">
    <text evidence="5">The sequence shown here is derived from an EMBL/GenBank/DDBJ whole genome shotgun (WGS) entry which is preliminary data.</text>
</comment>
<proteinExistence type="predicted"/>
<feature type="compositionally biased region" description="Basic and acidic residues" evidence="2">
    <location>
        <begin position="820"/>
        <end position="873"/>
    </location>
</feature>
<feature type="region of interest" description="Disordered" evidence="2">
    <location>
        <begin position="216"/>
        <end position="245"/>
    </location>
</feature>
<feature type="domain" description="G-patch" evidence="4">
    <location>
        <begin position="1406"/>
        <end position="1452"/>
    </location>
</feature>
<dbReference type="Pfam" id="PF01585">
    <property type="entry name" value="G-patch"/>
    <property type="match status" value="1"/>
</dbReference>
<sequence length="1559" mass="175963">MTTDVKEDVGSENGFSKEENEILEEKKLELKSSLSLKQDKTVIETKSSTEILTELFSAFNAEPPVIEEVCGDGDKTVKITKKNIGSRRSSDSAEEDSAGDKVKEKKGEKKKKEKKKKHKHKSSKHRHSSKKDSDSSGINRLHRSREKDKDDIATYSKIKEKILKASASKSKSCEQLSVLPKEDSSQQFHDKCEFAGISSNISQNITLSEGITEETHSSHCKHDNSRNCLHDSSRQNDLTGRDTLEGKDSLDISGSLLSIISSDDVVSVIEVGVIPLPEDCAIQEINSSAIVKQNDNSKLNPKEETNDGIEVLQISSQNRTEEFSLKSERVVKKDGKSNQSKDGESYSCDTVESVNILVHEKIEASSAQLIAKQPEQATPASSDVSIVEKFDNMAGERMEQSLNEKTESGKNLKSSISLSDNKAKSKIKIKNLKFSTVFQQTLKEAEEQARKKEEEQVNHNSESENLTTPSESSESKPKVNETQNGDATDQDHINDHSVANEFKSVEDISTPSVYEVKEPRDDKEKGVNEPESKEEDVFWSAKLENGDKQCSKKERETSEDDEEPRKDKAEKINEAIGGKGSESRSTCKSKAKEKKKRRRSRSKSREKSKKRKRSKSPGKAKSRSRSSSVSKNKKRKRSRSRSESKSKRKKRSRSRSKGGKSSGSKASKKSRSKHRKKSRSKSKERKNSQSRSESICKDVKKSRSLSKERKSEGKKRKSEGKERKSEGKERKSESKERKCESKERKCESKERRSESKERKSEIKERKSESKDRKSVSKDRKSVSKERKSVSKDRKSESKERKSVSKERKSRSKSKGRNRSHSKDHIRNESRDRERSKSRERSRSVSKETKRSYSKEKRRSISKERKNRSKDGKRSSSRKRSKRRSRSCSRKSRSRSRRKSRSRSRKRSASRKKSRSESRKRSRSRKKSRSRSRKKSRSVSRRSRSHSKKRSGSRGRKRSHSRSRRKSRSGSRKESNSRNRRRSRSRSYRKSRSQSRQSRSRSQRKSRSRSRRSGSRGRKRSQSLTKCWRSRSDRESRSRKRSSSRKRSRKSRSRSKKRSRSQSKIRSKSDERRSSSRSRKRSRGSTHDKEKDSRRSKTVEKSKLAAAGGSESTGPSSITSGDGGKSGEGDEEKLDKARLLEIARKNAVNLLQQGSLPPSVVGKDQKGKLLTLKAGGKSVEELTEYCKELSRKEAMGESSDSDGEGGSGCGSHVAPVIHHPFQIKERPTPGMIGIGIRSSLPPANAIMDKPSDQSKLRMQFPVSSGQEHRKTESDSPLAICYHEEADTVEDADSASGDVPEEKEKIIIDPKDQVFPDYSNCEQNMDIGSIVSQRLTALRKLQENPDDLDALNEMTQAQKDMQVWAESKSQPGLFTGSTGAKVLSAAELASGSQAWARKDQLKCATPLTGGMGMLLLQKMGWRPGEGLGKNKEGVLEPLKLDVKTDKRGLVSQEELHRHTNVHRRGHVARSHPRHSFGKHPVSVLVEICSKRRWKVPHFQLVFESGPDHKKSFLFKAIVNGVEYQPPAPSPNKKQAKAHAASICLQAIGVYPPSMNYEGACI</sequence>
<feature type="compositionally biased region" description="Basic and acidic residues" evidence="2">
    <location>
        <begin position="98"/>
        <end position="107"/>
    </location>
</feature>
<feature type="compositionally biased region" description="Basic and acidic residues" evidence="2">
    <location>
        <begin position="325"/>
        <end position="344"/>
    </location>
</feature>
<protein>
    <recommendedName>
        <fullName evidence="7">Protein SON</fullName>
    </recommendedName>
</protein>
<feature type="compositionally biased region" description="Basic residues" evidence="2">
    <location>
        <begin position="874"/>
        <end position="969"/>
    </location>
</feature>
<feature type="compositionally biased region" description="Basic and acidic residues" evidence="2">
    <location>
        <begin position="694"/>
        <end position="711"/>
    </location>
</feature>
<feature type="compositionally biased region" description="Basic and acidic residues" evidence="2">
    <location>
        <begin position="515"/>
        <end position="531"/>
    </location>
</feature>
<feature type="compositionally biased region" description="Basic and acidic residues" evidence="2">
    <location>
        <begin position="563"/>
        <end position="573"/>
    </location>
</feature>
<dbReference type="PANTHER" id="PTHR46528">
    <property type="entry name" value="PROTEIN SON"/>
    <property type="match status" value="1"/>
</dbReference>
<keyword evidence="6" id="KW-1185">Reference proteome</keyword>
<evidence type="ECO:0000256" key="2">
    <source>
        <dbReference type="SAM" id="MobiDB-lite"/>
    </source>
</evidence>
<reference evidence="5" key="1">
    <citation type="submission" date="2013-04" db="EMBL/GenBank/DDBJ databases">
        <authorList>
            <person name="Qu J."/>
            <person name="Murali S.C."/>
            <person name="Bandaranaike D."/>
            <person name="Bellair M."/>
            <person name="Blankenburg K."/>
            <person name="Chao H."/>
            <person name="Dinh H."/>
            <person name="Doddapaneni H."/>
            <person name="Downs B."/>
            <person name="Dugan-Rocha S."/>
            <person name="Elkadiri S."/>
            <person name="Gnanaolivu R.D."/>
            <person name="Hernandez B."/>
            <person name="Javaid M."/>
            <person name="Jayaseelan J.C."/>
            <person name="Lee S."/>
            <person name="Li M."/>
            <person name="Ming W."/>
            <person name="Munidasa M."/>
            <person name="Muniz J."/>
            <person name="Nguyen L."/>
            <person name="Ongeri F."/>
            <person name="Osuji N."/>
            <person name="Pu L.-L."/>
            <person name="Puazo M."/>
            <person name="Qu C."/>
            <person name="Quiroz J."/>
            <person name="Raj R."/>
            <person name="Weissenberger G."/>
            <person name="Xin Y."/>
            <person name="Zou X."/>
            <person name="Han Y."/>
            <person name="Richards S."/>
            <person name="Worley K."/>
            <person name="Muzny D."/>
            <person name="Gibbs R."/>
        </authorList>
    </citation>
    <scope>NUCLEOTIDE SEQUENCE</scope>
    <source>
        <strain evidence="5">Sampled in the wild</strain>
    </source>
</reference>
<feature type="compositionally biased region" description="Basic and acidic residues" evidence="2">
    <location>
        <begin position="1084"/>
        <end position="1102"/>
    </location>
</feature>
<dbReference type="PANTHER" id="PTHR46528:SF1">
    <property type="entry name" value="PROTEIN SON"/>
    <property type="match status" value="1"/>
</dbReference>
<feature type="compositionally biased region" description="Basic and acidic residues" evidence="2">
    <location>
        <begin position="719"/>
        <end position="806"/>
    </location>
</feature>
<feature type="region of interest" description="Disordered" evidence="2">
    <location>
        <begin position="67"/>
        <end position="154"/>
    </location>
</feature>
<feature type="compositionally biased region" description="Basic residues" evidence="2">
    <location>
        <begin position="977"/>
        <end position="1020"/>
    </location>
</feature>
<dbReference type="GO" id="GO:0003723">
    <property type="term" value="F:RNA binding"/>
    <property type="evidence" value="ECO:0007669"/>
    <property type="project" value="UniProtKB-UniRule"/>
</dbReference>
<feature type="compositionally biased region" description="Basic and acidic residues" evidence="2">
    <location>
        <begin position="443"/>
        <end position="457"/>
    </location>
</feature>
<feature type="compositionally biased region" description="Basic residues" evidence="2">
    <location>
        <begin position="646"/>
        <end position="658"/>
    </location>
</feature>
<feature type="compositionally biased region" description="Basic residues" evidence="2">
    <location>
        <begin position="1074"/>
        <end position="1083"/>
    </location>
</feature>
<feature type="region of interest" description="Disordered" evidence="2">
    <location>
        <begin position="325"/>
        <end position="346"/>
    </location>
</feature>
<keyword evidence="1" id="KW-0694">RNA-binding</keyword>
<dbReference type="Gene3D" id="3.30.160.20">
    <property type="match status" value="1"/>
</dbReference>
<dbReference type="CDD" id="cd19870">
    <property type="entry name" value="DSRM_SON-like"/>
    <property type="match status" value="1"/>
</dbReference>
<dbReference type="InterPro" id="IPR032922">
    <property type="entry name" value="SON"/>
</dbReference>
<dbReference type="PROSITE" id="PS50137">
    <property type="entry name" value="DS_RBD"/>
    <property type="match status" value="1"/>
</dbReference>
<feature type="compositionally biased region" description="Basic residues" evidence="2">
    <location>
        <begin position="807"/>
        <end position="819"/>
    </location>
</feature>
<organism evidence="5 6">
    <name type="scientific">Ladona fulva</name>
    <name type="common">Scarce chaser dragonfly</name>
    <name type="synonym">Libellula fulva</name>
    <dbReference type="NCBI Taxonomy" id="123851"/>
    <lineage>
        <taxon>Eukaryota</taxon>
        <taxon>Metazoa</taxon>
        <taxon>Ecdysozoa</taxon>
        <taxon>Arthropoda</taxon>
        <taxon>Hexapoda</taxon>
        <taxon>Insecta</taxon>
        <taxon>Pterygota</taxon>
        <taxon>Palaeoptera</taxon>
        <taxon>Odonata</taxon>
        <taxon>Epiprocta</taxon>
        <taxon>Anisoptera</taxon>
        <taxon>Libelluloidea</taxon>
        <taxon>Libellulidae</taxon>
        <taxon>Ladona</taxon>
    </lineage>
</organism>
<evidence type="ECO:0000259" key="4">
    <source>
        <dbReference type="PROSITE" id="PS50174"/>
    </source>
</evidence>
<dbReference type="InterPro" id="IPR014720">
    <property type="entry name" value="dsRBD_dom"/>
</dbReference>
<feature type="region of interest" description="Disordered" evidence="2">
    <location>
        <begin position="1"/>
        <end position="20"/>
    </location>
</feature>
<name>A0A8K0JT86_LADFU</name>
<dbReference type="GO" id="GO:0048024">
    <property type="term" value="P:regulation of mRNA splicing, via spliceosome"/>
    <property type="evidence" value="ECO:0007669"/>
    <property type="project" value="TreeGrafter"/>
</dbReference>
<dbReference type="OrthoDB" id="786951at2759"/>
<dbReference type="SUPFAM" id="SSF54768">
    <property type="entry name" value="dsRNA-binding domain-like"/>
    <property type="match status" value="1"/>
</dbReference>
<feature type="domain" description="DRBM" evidence="3">
    <location>
        <begin position="1477"/>
        <end position="1547"/>
    </location>
</feature>
<evidence type="ECO:0000313" key="5">
    <source>
        <dbReference type="EMBL" id="KAG8221829.1"/>
    </source>
</evidence>
<feature type="compositionally biased region" description="Basic residues" evidence="2">
    <location>
        <begin position="1036"/>
        <end position="1065"/>
    </location>
</feature>
<evidence type="ECO:0000259" key="3">
    <source>
        <dbReference type="PROSITE" id="PS50137"/>
    </source>
</evidence>
<dbReference type="EMBL" id="KZ308114">
    <property type="protein sequence ID" value="KAG8221829.1"/>
    <property type="molecule type" value="Genomic_DNA"/>
</dbReference>
<dbReference type="GO" id="GO:0051726">
    <property type="term" value="P:regulation of cell cycle"/>
    <property type="evidence" value="ECO:0007669"/>
    <property type="project" value="InterPro"/>
</dbReference>
<dbReference type="Pfam" id="PF14709">
    <property type="entry name" value="DND1_DSRM"/>
    <property type="match status" value="1"/>
</dbReference>
<dbReference type="SMART" id="SM00443">
    <property type="entry name" value="G_patch"/>
    <property type="match status" value="1"/>
</dbReference>
<feature type="compositionally biased region" description="Basic residues" evidence="2">
    <location>
        <begin position="108"/>
        <end position="129"/>
    </location>
</feature>
<feature type="compositionally biased region" description="Basic and acidic residues" evidence="2">
    <location>
        <begin position="1124"/>
        <end position="1136"/>
    </location>
</feature>
<feature type="region of interest" description="Disordered" evidence="2">
    <location>
        <begin position="1189"/>
        <end position="1212"/>
    </location>
</feature>
<feature type="compositionally biased region" description="Basic residues" evidence="2">
    <location>
        <begin position="666"/>
        <end position="684"/>
    </location>
</feature>
<feature type="compositionally biased region" description="Polar residues" evidence="2">
    <location>
        <begin position="458"/>
        <end position="472"/>
    </location>
</feature>
<feature type="compositionally biased region" description="Basic residues" evidence="2">
    <location>
        <begin position="587"/>
        <end position="624"/>
    </location>
</feature>
<feature type="region of interest" description="Disordered" evidence="2">
    <location>
        <begin position="443"/>
        <end position="1136"/>
    </location>
</feature>
<dbReference type="Proteomes" id="UP000792457">
    <property type="component" value="Unassembled WGS sequence"/>
</dbReference>
<dbReference type="SMART" id="SM00358">
    <property type="entry name" value="DSRM"/>
    <property type="match status" value="1"/>
</dbReference>
<feature type="compositionally biased region" description="Basic and acidic residues" evidence="2">
    <location>
        <begin position="544"/>
        <end position="556"/>
    </location>
</feature>
<evidence type="ECO:0000256" key="1">
    <source>
        <dbReference type="PROSITE-ProRule" id="PRU00266"/>
    </source>
</evidence>
<accession>A0A8K0JT86</accession>
<evidence type="ECO:0000313" key="6">
    <source>
        <dbReference type="Proteomes" id="UP000792457"/>
    </source>
</evidence>
<feature type="compositionally biased region" description="Basic and acidic residues" evidence="2">
    <location>
        <begin position="145"/>
        <end position="154"/>
    </location>
</feature>
<reference evidence="5" key="2">
    <citation type="submission" date="2017-10" db="EMBL/GenBank/DDBJ databases">
        <title>Ladona fulva Genome sequencing and assembly.</title>
        <authorList>
            <person name="Murali S."/>
            <person name="Richards S."/>
            <person name="Bandaranaike D."/>
            <person name="Bellair M."/>
            <person name="Blankenburg K."/>
            <person name="Chao H."/>
            <person name="Dinh H."/>
            <person name="Doddapaneni H."/>
            <person name="Dugan-Rocha S."/>
            <person name="Elkadiri S."/>
            <person name="Gnanaolivu R."/>
            <person name="Hernandez B."/>
            <person name="Skinner E."/>
            <person name="Javaid M."/>
            <person name="Lee S."/>
            <person name="Li M."/>
            <person name="Ming W."/>
            <person name="Munidasa M."/>
            <person name="Muniz J."/>
            <person name="Nguyen L."/>
            <person name="Hughes D."/>
            <person name="Osuji N."/>
            <person name="Pu L.-L."/>
            <person name="Puazo M."/>
            <person name="Qu C."/>
            <person name="Quiroz J."/>
            <person name="Raj R."/>
            <person name="Weissenberger G."/>
            <person name="Xin Y."/>
            <person name="Zou X."/>
            <person name="Han Y."/>
            <person name="Worley K."/>
            <person name="Muzny D."/>
            <person name="Gibbs R."/>
        </authorList>
    </citation>
    <scope>NUCLEOTIDE SEQUENCE</scope>
    <source>
        <strain evidence="5">Sampled in the wild</strain>
    </source>
</reference>